<protein>
    <recommendedName>
        <fullName evidence="5">DNA-directed RNA polymerase specialized sigma24 family protein</fullName>
    </recommendedName>
</protein>
<organism evidence="3 4">
    <name type="scientific">Actinocatenispora thailandica</name>
    <dbReference type="NCBI Taxonomy" id="227318"/>
    <lineage>
        <taxon>Bacteria</taxon>
        <taxon>Bacillati</taxon>
        <taxon>Actinomycetota</taxon>
        <taxon>Actinomycetes</taxon>
        <taxon>Micromonosporales</taxon>
        <taxon>Micromonosporaceae</taxon>
        <taxon>Actinocatenispora</taxon>
    </lineage>
</organism>
<name>A0A7R7DLQ8_9ACTN</name>
<evidence type="ECO:0000313" key="4">
    <source>
        <dbReference type="Proteomes" id="UP000611640"/>
    </source>
</evidence>
<keyword evidence="2" id="KW-0812">Transmembrane</keyword>
<accession>A0A7R7DLQ8</accession>
<feature type="transmembrane region" description="Helical" evidence="2">
    <location>
        <begin position="171"/>
        <end position="192"/>
    </location>
</feature>
<evidence type="ECO:0000256" key="2">
    <source>
        <dbReference type="SAM" id="Phobius"/>
    </source>
</evidence>
<evidence type="ECO:0000313" key="3">
    <source>
        <dbReference type="EMBL" id="BCJ34005.1"/>
    </source>
</evidence>
<evidence type="ECO:0008006" key="5">
    <source>
        <dbReference type="Google" id="ProtNLM"/>
    </source>
</evidence>
<reference evidence="3 4" key="1">
    <citation type="submission" date="2020-08" db="EMBL/GenBank/DDBJ databases">
        <title>Whole genome shotgun sequence of Actinocatenispora thailandica NBRC 105041.</title>
        <authorList>
            <person name="Komaki H."/>
            <person name="Tamura T."/>
        </authorList>
    </citation>
    <scope>NUCLEOTIDE SEQUENCE [LARGE SCALE GENOMIC DNA]</scope>
    <source>
        <strain evidence="3 4">NBRC 105041</strain>
    </source>
</reference>
<evidence type="ECO:0000256" key="1">
    <source>
        <dbReference type="SAM" id="MobiDB-lite"/>
    </source>
</evidence>
<gene>
    <name evidence="3" type="ORF">Athai_15080</name>
</gene>
<keyword evidence="4" id="KW-1185">Reference proteome</keyword>
<proteinExistence type="predicted"/>
<dbReference type="EMBL" id="AP023355">
    <property type="protein sequence ID" value="BCJ34005.1"/>
    <property type="molecule type" value="Genomic_DNA"/>
</dbReference>
<feature type="region of interest" description="Disordered" evidence="1">
    <location>
        <begin position="16"/>
        <end position="39"/>
    </location>
</feature>
<keyword evidence="2" id="KW-1133">Transmembrane helix</keyword>
<sequence>MAFLLSADDLNRQRRAGRAHRLARRALPHRSGPATGTEEAARTLLARLVRAGLRRTDRPAPGWRAAPAPPGEGHAAIDAALATSAPAVRAGYGLLVGERLGRTAASQVLRDAGVTDTAAALTDAQAVRDRLARRDGLAVDDQERLLREAPMDPTVVRLRAPDPSALRLRGAAIGTIALAAAVALAVTAGLVLHRAGRPAARRPAATTPAAATHLVDAGAWRGSFHPGVQLWPSRGELTGRTALIQRAARSWTATAAATGAGSGGGGSAAVPAPRASASVLYAGNLDGHTVVLLSDGRSLARYTERHGDGRTEVDQAPRADVYAASALRLATTAAGTRYLLAPWVRRAQWGSTAARWHRLTIHNGVSGPVAAPPSRPGCWRGPVLRLTAVGADLDEPIAVGDTGAAAMPHLMYIPPVPPPHITRPHELTYQDGPQVFQEMSCSEDHAAGADSMTNWRFWAGQLPEAVDASWVCLRVDQADGSGDSTSALVPDGDAPIVVARTTSGHACTRLAKDLVATAWWQAPSGQWYFLAAGSRHVASITVDGQSRDGRFTALGPYRAKGKPHPSVSARNEKGAAVTVLTNQDG</sequence>
<dbReference type="Proteomes" id="UP000611640">
    <property type="component" value="Chromosome"/>
</dbReference>
<keyword evidence="2" id="KW-0472">Membrane</keyword>
<dbReference type="KEGG" id="atl:Athai_15080"/>
<dbReference type="AlphaFoldDB" id="A0A7R7DLQ8"/>
<feature type="compositionally biased region" description="Basic residues" evidence="1">
    <location>
        <begin position="16"/>
        <end position="28"/>
    </location>
</feature>